<dbReference type="EMBL" id="KZ825313">
    <property type="protein sequence ID" value="RAH50521.1"/>
    <property type="molecule type" value="Genomic_DNA"/>
</dbReference>
<reference evidence="1" key="1">
    <citation type="submission" date="2018-02" db="EMBL/GenBank/DDBJ databases">
        <title>The genomes of Aspergillus section Nigri reveals drivers in fungal speciation.</title>
        <authorList>
            <consortium name="DOE Joint Genome Institute"/>
            <person name="Vesth T.C."/>
            <person name="Nybo J."/>
            <person name="Theobald S."/>
            <person name="Brandl J."/>
            <person name="Frisvad J.C."/>
            <person name="Nielsen K.F."/>
            <person name="Lyhne E.K."/>
            <person name="Kogle M.E."/>
            <person name="Kuo A."/>
            <person name="Riley R."/>
            <person name="Clum A."/>
            <person name="Nolan M."/>
            <person name="Lipzen A."/>
            <person name="Salamov A."/>
            <person name="Henrissat B."/>
            <person name="Wiebenga A."/>
            <person name="De vries R.P."/>
            <person name="Grigoriev I.V."/>
            <person name="Mortensen U.H."/>
            <person name="Andersen M.R."/>
            <person name="Baker S.E."/>
        </authorList>
    </citation>
    <scope>NUCLEOTIDE SEQUENCE</scope>
    <source>
        <strain evidence="1">CBS 621.78</strain>
    </source>
</reference>
<keyword evidence="2" id="KW-1185">Reference proteome</keyword>
<feature type="non-terminal residue" evidence="1">
    <location>
        <position position="1"/>
    </location>
</feature>
<accession>A0ACD1GN72</accession>
<evidence type="ECO:0000313" key="1">
    <source>
        <dbReference type="EMBL" id="RAH50521.1"/>
    </source>
</evidence>
<protein>
    <submittedName>
        <fullName evidence="1">Uncharacterized protein</fullName>
    </submittedName>
</protein>
<proteinExistence type="predicted"/>
<name>A0ACD1GN72_9EURO</name>
<sequence>PNGYATTEVECPNPRPSVRSAATLSPSELNWPKLRRQKTLEAMKDFFGDVHVKNIDAVSYLERVASPPNVDIAVSGGGYRALMNGSGALKAFDKRTVNATATG</sequence>
<organism evidence="1 2">
    <name type="scientific">Aspergillus brunneoviolaceus CBS 621.78</name>
    <dbReference type="NCBI Taxonomy" id="1450534"/>
    <lineage>
        <taxon>Eukaryota</taxon>
        <taxon>Fungi</taxon>
        <taxon>Dikarya</taxon>
        <taxon>Ascomycota</taxon>
        <taxon>Pezizomycotina</taxon>
        <taxon>Eurotiomycetes</taxon>
        <taxon>Eurotiomycetidae</taxon>
        <taxon>Eurotiales</taxon>
        <taxon>Aspergillaceae</taxon>
        <taxon>Aspergillus</taxon>
        <taxon>Aspergillus subgen. Circumdati</taxon>
    </lineage>
</organism>
<dbReference type="Proteomes" id="UP000249057">
    <property type="component" value="Unassembled WGS sequence"/>
</dbReference>
<gene>
    <name evidence="1" type="ORF">BO95DRAFT_497874</name>
</gene>
<evidence type="ECO:0000313" key="2">
    <source>
        <dbReference type="Proteomes" id="UP000249057"/>
    </source>
</evidence>